<dbReference type="HOGENOM" id="CLU_510991_0_0_1"/>
<name>T5AE34_OPHSC</name>
<dbReference type="Proteomes" id="UP000019374">
    <property type="component" value="Unassembled WGS sequence"/>
</dbReference>
<organism evidence="1 2">
    <name type="scientific">Ophiocordyceps sinensis (strain Co18 / CGMCC 3.14243)</name>
    <name type="common">Yarsagumba caterpillar fungus</name>
    <name type="synonym">Hirsutella sinensis</name>
    <dbReference type="NCBI Taxonomy" id="911162"/>
    <lineage>
        <taxon>Eukaryota</taxon>
        <taxon>Fungi</taxon>
        <taxon>Dikarya</taxon>
        <taxon>Ascomycota</taxon>
        <taxon>Pezizomycotina</taxon>
        <taxon>Sordariomycetes</taxon>
        <taxon>Hypocreomycetidae</taxon>
        <taxon>Hypocreales</taxon>
        <taxon>Ophiocordycipitaceae</taxon>
        <taxon>Ophiocordyceps</taxon>
    </lineage>
</organism>
<accession>T5AE34</accession>
<reference evidence="1 2" key="1">
    <citation type="journal article" date="2013" name="Chin. Sci. Bull.">
        <title>Genome survey uncovers the secrets of sex and lifestyle in caterpillar fungus.</title>
        <authorList>
            <person name="Hu X."/>
            <person name="Zhang Y."/>
            <person name="Xiao G."/>
            <person name="Zheng P."/>
            <person name="Xia Y."/>
            <person name="Zhang X."/>
            <person name="St Leger R.J."/>
            <person name="Liu X."/>
            <person name="Wang C."/>
        </authorList>
    </citation>
    <scope>NUCLEOTIDE SEQUENCE [LARGE SCALE GENOMIC DNA]</scope>
    <source>
        <strain evidence="2">Co18 / CGMCC 3.14243</strain>
        <tissue evidence="1">Fruit-body</tissue>
    </source>
</reference>
<protein>
    <submittedName>
        <fullName evidence="1">Tetratricopeptide repeat-containing protein</fullName>
    </submittedName>
</protein>
<gene>
    <name evidence="1" type="ORF">OCS_00590</name>
</gene>
<dbReference type="EMBL" id="KE652197">
    <property type="protein sequence ID" value="EQL03710.1"/>
    <property type="molecule type" value="Genomic_DNA"/>
</dbReference>
<dbReference type="AlphaFoldDB" id="T5AE34"/>
<evidence type="ECO:0000313" key="1">
    <source>
        <dbReference type="EMBL" id="EQL03710.1"/>
    </source>
</evidence>
<dbReference type="InterPro" id="IPR011990">
    <property type="entry name" value="TPR-like_helical_dom_sf"/>
</dbReference>
<proteinExistence type="predicted"/>
<evidence type="ECO:0000313" key="2">
    <source>
        <dbReference type="Proteomes" id="UP000019374"/>
    </source>
</evidence>
<sequence length="533" mass="59897">MGNKSSKAERLGHQAECGARLFLESGKLRDISMAVRLLVQAVDATPRDHPDRAMVLMRRGYWGGFLYERTGSAEVFADALEAYEESFALAPPGHRDRPIMLVTFGDLLMKRYQREKTAEDMEAAAEAYNEAVTITSSRQMFRMTCMLTLCEFLTIRFRESQDADDMDTAIQYCLQAGVEAAPGEKPEWGFIYLSACHLAKYEATKETEHLERAFASTHGGFQGEPQDLDGLDALTRCWAAKARQTQSLDDIGKAVKTSVEAARMAQSIQLQWEERLCTMGDMGDLRYYLSKNLAHLDECIVAREGLVELLCAADPARTRSLHLLCDFLFKKYRAEKDVEILKRAVEAGEQAMSAMWPRPDHPDKAVLLDLLCSCHAARFAEMGSHKDLDAAISAGEDALSRLSPEHGLREETTNKVRALKVHGFYEEPENVMECPRPTLTHYRRSCVPKTVEGDLVALEKIVELLRHDGSRRLAGEDNVKTSFGRKEITCFMLYPSNGYARRHMLLTSAGVCRNQIHFHMHSPGYPRLDGGTN</sequence>
<dbReference type="Gene3D" id="1.25.40.10">
    <property type="entry name" value="Tetratricopeptide repeat domain"/>
    <property type="match status" value="1"/>
</dbReference>